<proteinExistence type="predicted"/>
<feature type="non-terminal residue" evidence="1">
    <location>
        <position position="1"/>
    </location>
</feature>
<evidence type="ECO:0000313" key="1">
    <source>
        <dbReference type="EMBL" id="CAA6821947.1"/>
    </source>
</evidence>
<dbReference type="AlphaFoldDB" id="A0A6S6TUY4"/>
<accession>A0A6S6TUY4</accession>
<gene>
    <name evidence="1" type="ORF">HELGO_WM50084</name>
</gene>
<protein>
    <submittedName>
        <fullName evidence="1">Uncharacterized protein</fullName>
    </submittedName>
</protein>
<sequence length="66" mass="7809">LDFEHYEHPSSYEDIFAMFSGGMYPIYKEMYVVGYFGGKMMYLESAGWKGMTCTQDVFKMENWMVC</sequence>
<dbReference type="EMBL" id="CACVAZ010000147">
    <property type="protein sequence ID" value="CAA6821947.1"/>
    <property type="molecule type" value="Genomic_DNA"/>
</dbReference>
<name>A0A6S6TUY4_9BACT</name>
<organism evidence="1">
    <name type="scientific">uncultured Sulfurovum sp</name>
    <dbReference type="NCBI Taxonomy" id="269237"/>
    <lineage>
        <taxon>Bacteria</taxon>
        <taxon>Pseudomonadati</taxon>
        <taxon>Campylobacterota</taxon>
        <taxon>Epsilonproteobacteria</taxon>
        <taxon>Campylobacterales</taxon>
        <taxon>Sulfurovaceae</taxon>
        <taxon>Sulfurovum</taxon>
        <taxon>environmental samples</taxon>
    </lineage>
</organism>
<reference evidence="1" key="1">
    <citation type="submission" date="2020-01" db="EMBL/GenBank/DDBJ databases">
        <authorList>
            <person name="Meier V. D."/>
            <person name="Meier V D."/>
        </authorList>
    </citation>
    <scope>NUCLEOTIDE SEQUENCE</scope>
    <source>
        <strain evidence="1">HLG_WM_MAG_02</strain>
    </source>
</reference>